<dbReference type="InterPro" id="IPR051120">
    <property type="entry name" value="ABC_AA/LPS_Transport"/>
</dbReference>
<organism evidence="5">
    <name type="scientific">marine sediment metagenome</name>
    <dbReference type="NCBI Taxonomy" id="412755"/>
    <lineage>
        <taxon>unclassified sequences</taxon>
        <taxon>metagenomes</taxon>
        <taxon>ecological metagenomes</taxon>
    </lineage>
</organism>
<dbReference type="AlphaFoldDB" id="X1J5H2"/>
<dbReference type="Pfam" id="PF12399">
    <property type="entry name" value="BCA_ABC_TP_C"/>
    <property type="match status" value="1"/>
</dbReference>
<gene>
    <name evidence="5" type="ORF">S03H2_67544</name>
</gene>
<evidence type="ECO:0000256" key="1">
    <source>
        <dbReference type="ARBA" id="ARBA00022448"/>
    </source>
</evidence>
<dbReference type="InterPro" id="IPR032823">
    <property type="entry name" value="BCA_ABC_TP_C"/>
</dbReference>
<reference evidence="5" key="1">
    <citation type="journal article" date="2014" name="Front. Microbiol.">
        <title>High frequency of phylogenetically diverse reductive dehalogenase-homologous genes in deep subseafloor sedimentary metagenomes.</title>
        <authorList>
            <person name="Kawai M."/>
            <person name="Futagami T."/>
            <person name="Toyoda A."/>
            <person name="Takaki Y."/>
            <person name="Nishi S."/>
            <person name="Hori S."/>
            <person name="Arai W."/>
            <person name="Tsubouchi T."/>
            <person name="Morono Y."/>
            <person name="Uchiyama I."/>
            <person name="Ito T."/>
            <person name="Fujiyama A."/>
            <person name="Inagaki F."/>
            <person name="Takami H."/>
        </authorList>
    </citation>
    <scope>NUCLEOTIDE SEQUENCE</scope>
    <source>
        <strain evidence="5">Expedition CK06-06</strain>
    </source>
</reference>
<dbReference type="InterPro" id="IPR027417">
    <property type="entry name" value="P-loop_NTPase"/>
</dbReference>
<feature type="domain" description="Branched-chain amino acid ATP-binding cassette transporter C-terminal" evidence="4">
    <location>
        <begin position="56"/>
        <end position="77"/>
    </location>
</feature>
<protein>
    <recommendedName>
        <fullName evidence="4">Branched-chain amino acid ATP-binding cassette transporter C-terminal domain-containing protein</fullName>
    </recommendedName>
</protein>
<dbReference type="GO" id="GO:0005886">
    <property type="term" value="C:plasma membrane"/>
    <property type="evidence" value="ECO:0007669"/>
    <property type="project" value="TreeGrafter"/>
</dbReference>
<dbReference type="EMBL" id="BARU01044244">
    <property type="protein sequence ID" value="GAH76775.1"/>
    <property type="molecule type" value="Genomic_DNA"/>
</dbReference>
<evidence type="ECO:0000313" key="5">
    <source>
        <dbReference type="EMBL" id="GAH76775.1"/>
    </source>
</evidence>
<proteinExistence type="predicted"/>
<dbReference type="Gene3D" id="3.40.50.300">
    <property type="entry name" value="P-loop containing nucleotide triphosphate hydrolases"/>
    <property type="match status" value="1"/>
</dbReference>
<dbReference type="PANTHER" id="PTHR45772:SF9">
    <property type="entry name" value="CONSERVED COMPONENT OF ABC TRANSPORTER FOR NATURAL AMINO ACIDS"/>
    <property type="match status" value="1"/>
</dbReference>
<dbReference type="SUPFAM" id="SSF52540">
    <property type="entry name" value="P-loop containing nucleoside triphosphate hydrolases"/>
    <property type="match status" value="1"/>
</dbReference>
<keyword evidence="1" id="KW-0813">Transport</keyword>
<keyword evidence="3" id="KW-0067">ATP-binding</keyword>
<comment type="caution">
    <text evidence="5">The sequence shown here is derived from an EMBL/GenBank/DDBJ whole genome shotgun (WGS) entry which is preliminary data.</text>
</comment>
<evidence type="ECO:0000256" key="2">
    <source>
        <dbReference type="ARBA" id="ARBA00022741"/>
    </source>
</evidence>
<name>X1J5H2_9ZZZZ</name>
<sequence length="78" mass="8847">LLDEPMGGVNPTLINEIKERLLELKKLGTTFFVIEHNMEVIMDIAKRLYVLDHGSLIAEGSSEDIRNNDEVLEAYFGK</sequence>
<keyword evidence="2" id="KW-0547">Nucleotide-binding</keyword>
<accession>X1J5H2</accession>
<dbReference type="PANTHER" id="PTHR45772">
    <property type="entry name" value="CONSERVED COMPONENT OF ABC TRANSPORTER FOR NATURAL AMINO ACIDS-RELATED"/>
    <property type="match status" value="1"/>
</dbReference>
<feature type="non-terminal residue" evidence="5">
    <location>
        <position position="1"/>
    </location>
</feature>
<dbReference type="GO" id="GO:0005524">
    <property type="term" value="F:ATP binding"/>
    <property type="evidence" value="ECO:0007669"/>
    <property type="project" value="UniProtKB-KW"/>
</dbReference>
<evidence type="ECO:0000259" key="4">
    <source>
        <dbReference type="Pfam" id="PF12399"/>
    </source>
</evidence>
<evidence type="ECO:0000256" key="3">
    <source>
        <dbReference type="ARBA" id="ARBA00022840"/>
    </source>
</evidence>